<evidence type="ECO:0000259" key="2">
    <source>
        <dbReference type="Pfam" id="PF10335"/>
    </source>
</evidence>
<evidence type="ECO:0000259" key="1">
    <source>
        <dbReference type="Pfam" id="PF03445"/>
    </source>
</evidence>
<dbReference type="InterPro" id="IPR005105">
    <property type="entry name" value="GlnD_Uridyltrans_N"/>
</dbReference>
<comment type="caution">
    <text evidence="3">The sequence shown here is derived from an EMBL/GenBank/DDBJ whole genome shotgun (WGS) entry which is preliminary data.</text>
</comment>
<feature type="domain" description="Protein-PII uridylyltransferase N-terminal" evidence="1">
    <location>
        <begin position="26"/>
        <end position="143"/>
    </location>
</feature>
<dbReference type="Pfam" id="PF10335">
    <property type="entry name" value="DUF294_C"/>
    <property type="match status" value="1"/>
</dbReference>
<gene>
    <name evidence="3" type="ORF">D8M06_04970</name>
</gene>
<sequence length="328" mass="38680">MERYHSAYQSIKEWHDENTVTYQSSADKLQLFHQIMMRNIFEITLDDMIKEYGLPPCDYTWFVTGSAGRLEQGVYSDQDHGIIYKEKNERVKSYFLTFGEKLSSGLHYVGYPLCVGNVMSSNPLWCQSLEEWEWQVNNWIYDNSWKSLRYLLIFYDARIVIGDESMVPHLKQCIHHFTVEHPILLTRFLENTKRSIQALGLFHQLLMITTGPYTGCMNIKEVAIFPYVNTIRLLSILEGIMETSTLERMRSLKHHSFYAQILKGHDTSFMRLLQLNLKHSMNRQGEGHQYVNIFNLNQEEKLELKAILKNIKKLQKRTEIIIKRAARK</sequence>
<evidence type="ECO:0000313" key="3">
    <source>
        <dbReference type="EMBL" id="RKQ35624.1"/>
    </source>
</evidence>
<accession>A0A495A7N0</accession>
<proteinExistence type="predicted"/>
<feature type="domain" description="DUF294" evidence="2">
    <location>
        <begin position="183"/>
        <end position="318"/>
    </location>
</feature>
<protein>
    <recommendedName>
        <fullName evidence="5">CBS domain-containing protein</fullName>
    </recommendedName>
</protein>
<dbReference type="OrthoDB" id="9810963at2"/>
<keyword evidence="4" id="KW-1185">Reference proteome</keyword>
<organism evidence="3 4">
    <name type="scientific">Oceanobacillus halophilus</name>
    <dbReference type="NCBI Taxonomy" id="930130"/>
    <lineage>
        <taxon>Bacteria</taxon>
        <taxon>Bacillati</taxon>
        <taxon>Bacillota</taxon>
        <taxon>Bacilli</taxon>
        <taxon>Bacillales</taxon>
        <taxon>Bacillaceae</taxon>
        <taxon>Oceanobacillus</taxon>
    </lineage>
</organism>
<dbReference type="EMBL" id="RBZP01000002">
    <property type="protein sequence ID" value="RKQ35624.1"/>
    <property type="molecule type" value="Genomic_DNA"/>
</dbReference>
<reference evidence="3 4" key="1">
    <citation type="journal article" date="2016" name="Int. J. Syst. Evol. Microbiol.">
        <title>Oceanobacillus halophilus sp. nov., a novel moderately halophilic bacterium from a hypersaline lake.</title>
        <authorList>
            <person name="Amoozegar M.A."/>
            <person name="Bagheri M."/>
            <person name="Makhdoumi A."/>
            <person name="Nikou M.M."/>
            <person name="Fazeli S.A.S."/>
            <person name="Schumann P."/>
            <person name="Sproer C."/>
            <person name="Sanchez-Porro C."/>
            <person name="Ventosa A."/>
        </authorList>
    </citation>
    <scope>NUCLEOTIDE SEQUENCE [LARGE SCALE GENOMIC DNA]</scope>
    <source>
        <strain evidence="3 4">DSM 23996</strain>
    </source>
</reference>
<dbReference type="CDD" id="cd05401">
    <property type="entry name" value="NT_GlnE_GlnD_like"/>
    <property type="match status" value="1"/>
</dbReference>
<dbReference type="Proteomes" id="UP000269301">
    <property type="component" value="Unassembled WGS sequence"/>
</dbReference>
<dbReference type="RefSeq" id="WP_121203255.1">
    <property type="nucleotide sequence ID" value="NZ_RBZP01000002.1"/>
</dbReference>
<dbReference type="GO" id="GO:0008773">
    <property type="term" value="F:[protein-PII] uridylyltransferase activity"/>
    <property type="evidence" value="ECO:0007669"/>
    <property type="project" value="InterPro"/>
</dbReference>
<dbReference type="InterPro" id="IPR018821">
    <property type="entry name" value="DUF294_put_nucleoTrafse_sb-bd"/>
</dbReference>
<evidence type="ECO:0008006" key="5">
    <source>
        <dbReference type="Google" id="ProtNLM"/>
    </source>
</evidence>
<dbReference type="AlphaFoldDB" id="A0A495A7N0"/>
<dbReference type="Pfam" id="PF03445">
    <property type="entry name" value="DUF294"/>
    <property type="match status" value="1"/>
</dbReference>
<name>A0A495A7N0_9BACI</name>
<evidence type="ECO:0000313" key="4">
    <source>
        <dbReference type="Proteomes" id="UP000269301"/>
    </source>
</evidence>